<evidence type="ECO:0000259" key="3">
    <source>
        <dbReference type="PROSITE" id="PS50093"/>
    </source>
</evidence>
<dbReference type="InterPro" id="IPR000601">
    <property type="entry name" value="PKD_dom"/>
</dbReference>
<dbReference type="InterPro" id="IPR013783">
    <property type="entry name" value="Ig-like_fold"/>
</dbReference>
<accession>A0A4Q1KAZ4</accession>
<dbReference type="Gene3D" id="2.60.40.10">
    <property type="entry name" value="Immunoglobulins"/>
    <property type="match status" value="1"/>
</dbReference>
<evidence type="ECO:0000313" key="5">
    <source>
        <dbReference type="Proteomes" id="UP000289857"/>
    </source>
</evidence>
<evidence type="ECO:0000256" key="1">
    <source>
        <dbReference type="ARBA" id="ARBA00022729"/>
    </source>
</evidence>
<dbReference type="PROSITE" id="PS50093">
    <property type="entry name" value="PKD"/>
    <property type="match status" value="1"/>
</dbReference>
<dbReference type="SUPFAM" id="SSF49299">
    <property type="entry name" value="PKD domain"/>
    <property type="match status" value="1"/>
</dbReference>
<dbReference type="CDD" id="cd00146">
    <property type="entry name" value="PKD"/>
    <property type="match status" value="1"/>
</dbReference>
<gene>
    <name evidence="4" type="ORF">EQG61_04520</name>
</gene>
<dbReference type="AlphaFoldDB" id="A0A4Q1KAZ4"/>
<keyword evidence="1 2" id="KW-0732">Signal</keyword>
<feature type="domain" description="PKD" evidence="3">
    <location>
        <begin position="322"/>
        <end position="354"/>
    </location>
</feature>
<dbReference type="RefSeq" id="WP_129460721.1">
    <property type="nucleotide sequence ID" value="NZ_SBKN01000002.1"/>
</dbReference>
<dbReference type="EMBL" id="SBKN01000002">
    <property type="protein sequence ID" value="RXR23238.1"/>
    <property type="molecule type" value="Genomic_DNA"/>
</dbReference>
<feature type="chain" id="PRO_5020279155" evidence="2">
    <location>
        <begin position="20"/>
        <end position="525"/>
    </location>
</feature>
<evidence type="ECO:0000313" key="4">
    <source>
        <dbReference type="EMBL" id="RXR23238.1"/>
    </source>
</evidence>
<dbReference type="NCBIfam" id="TIGR04183">
    <property type="entry name" value="Por_Secre_tail"/>
    <property type="match status" value="1"/>
</dbReference>
<dbReference type="Pfam" id="PF18911">
    <property type="entry name" value="PKD_4"/>
    <property type="match status" value="1"/>
</dbReference>
<comment type="caution">
    <text evidence="4">The sequence shown here is derived from an EMBL/GenBank/DDBJ whole genome shotgun (WGS) entry which is preliminary data.</text>
</comment>
<dbReference type="InterPro" id="IPR026444">
    <property type="entry name" value="Secre_tail"/>
</dbReference>
<sequence>MKKITLVFLCLGFVINVFGQATYTSSNFAAVGDSFFITTPTPAALQLDYTVTGPNYSWDYSTLVPNTQESRAWSNPNNSGYKTTWCLLNFYLFNCNTQFNNNFNLATQLTEGLVIQGMGLTNVVDHLNKTTSGLQNKMIGAQVTVNGSTLPLVVSYSDPDDIYQFPMTFGSTATNPFAINTDLNSLGVPVQIVSTGQRTNLVEGWGTLVTPFGTFSNVLKLKSTLVQNTTITYNGTPQTTSQTTVSYQWFDPAYKIPVLDVTGNLVNSVWTPTAVTFMDYQRCLTPQAAFAYFPLQPDYNPATPGAVVNFINASSNYDVSDWDFGDGTPHSSVKSPAHTYTCPGVKMVTLTITNQFCDPDQVDTITIPVNVTDTQNIFTTEVTVTSTDLTAVRNAPGTSYQWVDCDANNAPVPGANNQVFTPQMPGNYAVQLTTNGCVSLSDCYSFTMLNLGEFDAAQIRLVPNPTSGSFSIQGISQETIQSIEVFDLIGKRVAQSNDISGLATGVYVVKIKTDYGILQKKISKQ</sequence>
<feature type="signal peptide" evidence="2">
    <location>
        <begin position="1"/>
        <end position="19"/>
    </location>
</feature>
<dbReference type="Proteomes" id="UP000289857">
    <property type="component" value="Unassembled WGS sequence"/>
</dbReference>
<protein>
    <submittedName>
        <fullName evidence="4">T9SS type A sorting domain-containing protein</fullName>
    </submittedName>
</protein>
<name>A0A4Q1KAZ4_9FLAO</name>
<proteinExistence type="predicted"/>
<dbReference type="InterPro" id="IPR035986">
    <property type="entry name" value="PKD_dom_sf"/>
</dbReference>
<evidence type="ECO:0000256" key="2">
    <source>
        <dbReference type="SAM" id="SignalP"/>
    </source>
</evidence>
<reference evidence="5" key="1">
    <citation type="submission" date="2019-01" db="EMBL/GenBank/DDBJ databases">
        <title>Cytophagaceae bacterium strain CAR-16.</title>
        <authorList>
            <person name="Chen W.-M."/>
        </authorList>
    </citation>
    <scope>NUCLEOTIDE SEQUENCE [LARGE SCALE GENOMIC DNA]</scope>
    <source>
        <strain evidence="5">WWJ-16</strain>
    </source>
</reference>
<keyword evidence="5" id="KW-1185">Reference proteome</keyword>
<dbReference type="OrthoDB" id="1491323at2"/>
<organism evidence="4 5">
    <name type="scientific">Flavobacterium stagni</name>
    <dbReference type="NCBI Taxonomy" id="2506421"/>
    <lineage>
        <taxon>Bacteria</taxon>
        <taxon>Pseudomonadati</taxon>
        <taxon>Bacteroidota</taxon>
        <taxon>Flavobacteriia</taxon>
        <taxon>Flavobacteriales</taxon>
        <taxon>Flavobacteriaceae</taxon>
        <taxon>Flavobacterium</taxon>
    </lineage>
</organism>
<dbReference type="Pfam" id="PF18962">
    <property type="entry name" value="Por_Secre_tail"/>
    <property type="match status" value="1"/>
</dbReference>